<evidence type="ECO:0000256" key="9">
    <source>
        <dbReference type="ARBA" id="ARBA00023167"/>
    </source>
</evidence>
<protein>
    <recommendedName>
        <fullName evidence="11">Acireductone dioxygenase</fullName>
    </recommendedName>
    <alternativeName>
        <fullName evidence="11">Acireductone dioxygenase (Fe(2+)-requiring)</fullName>
        <shortName evidence="11">ARD'</shortName>
        <shortName evidence="11">Fe-ARD</shortName>
        <ecNumber evidence="11">1.13.11.54</ecNumber>
    </alternativeName>
    <alternativeName>
        <fullName evidence="11">Acireductone dioxygenase (Ni(2+)-requiring)</fullName>
        <shortName evidence="11">ARD</shortName>
        <shortName evidence="11">Ni-ARD</shortName>
        <ecNumber evidence="11">1.13.11.53</ecNumber>
    </alternativeName>
</protein>
<dbReference type="GeneID" id="30966567"/>
<proteinExistence type="inferred from homology"/>
<keyword evidence="10 11" id="KW-0539">Nucleus</keyword>
<evidence type="ECO:0000256" key="2">
    <source>
        <dbReference type="ARBA" id="ARBA00022490"/>
    </source>
</evidence>
<keyword evidence="3 11" id="KW-0533">Nickel</keyword>
<dbReference type="GO" id="GO:0019509">
    <property type="term" value="P:L-methionine salvage from methylthioadenosine"/>
    <property type="evidence" value="ECO:0007669"/>
    <property type="project" value="UniProtKB-UniRule"/>
</dbReference>
<feature type="binding site" evidence="11">
    <location>
        <position position="82"/>
    </location>
    <ligand>
        <name>Ni(2+)</name>
        <dbReference type="ChEBI" id="CHEBI:49786"/>
        <note>for nickel-dependent acireductone dioxygenase activity</note>
    </ligand>
</feature>
<dbReference type="InterPro" id="IPR014710">
    <property type="entry name" value="RmlC-like_jellyroll"/>
</dbReference>
<dbReference type="AlphaFoldDB" id="A0A1D2VJP2"/>
<dbReference type="GO" id="GO:0010308">
    <property type="term" value="F:acireductone dioxygenase (Ni2+-requiring) activity"/>
    <property type="evidence" value="ECO:0007669"/>
    <property type="project" value="UniProtKB-UniRule"/>
</dbReference>
<keyword evidence="2 11" id="KW-0963">Cytoplasm</keyword>
<evidence type="ECO:0000313" key="13">
    <source>
        <dbReference type="Proteomes" id="UP000095038"/>
    </source>
</evidence>
<dbReference type="Proteomes" id="UP000095038">
    <property type="component" value="Unassembled WGS sequence"/>
</dbReference>
<feature type="binding site" evidence="11">
    <location>
        <position position="82"/>
    </location>
    <ligand>
        <name>Fe(2+)</name>
        <dbReference type="ChEBI" id="CHEBI:29033"/>
        <note>for iron-dependent acireductone dioxygenase activity</note>
    </ligand>
</feature>
<feature type="binding site" evidence="11">
    <location>
        <position position="80"/>
    </location>
    <ligand>
        <name>Ni(2+)</name>
        <dbReference type="ChEBI" id="CHEBI:49786"/>
        <note>for nickel-dependent acireductone dioxygenase activity</note>
    </ligand>
</feature>
<dbReference type="EC" id="1.13.11.53" evidence="11"/>
<evidence type="ECO:0000313" key="12">
    <source>
        <dbReference type="EMBL" id="ODV61836.1"/>
    </source>
</evidence>
<dbReference type="STRING" id="1344418.A0A1D2VJP2"/>
<gene>
    <name evidence="11" type="primary">ADI1</name>
    <name evidence="12" type="ORF">ASCRUDRAFT_75109</name>
</gene>
<comment type="cofactor">
    <cofactor evidence="11">
        <name>Fe(2+)</name>
        <dbReference type="ChEBI" id="CHEBI:29033"/>
    </cofactor>
    <cofactor evidence="11">
        <name>Ni(2+)</name>
        <dbReference type="ChEBI" id="CHEBI:49786"/>
    </cofactor>
    <text evidence="11">Binds either 1 Fe or Ni cation per monomer. Iron-binding promotes an acireductone dioxygenase reaction producing 2-keto-4-methylthiobutyrate, while nickel-binding promotes an acireductone dioxygenase reaction producing 3-(methylsulfanyl)propanoate.</text>
</comment>
<dbReference type="Gene3D" id="2.60.120.10">
    <property type="entry name" value="Jelly Rolls"/>
    <property type="match status" value="1"/>
</dbReference>
<dbReference type="OrthoDB" id="1867259at2759"/>
<feature type="binding site" evidence="11">
    <location>
        <position position="86"/>
    </location>
    <ligand>
        <name>Ni(2+)</name>
        <dbReference type="ChEBI" id="CHEBI:49786"/>
        <note>for nickel-dependent acireductone dioxygenase activity</note>
    </ligand>
</feature>
<dbReference type="SUPFAM" id="SSF51182">
    <property type="entry name" value="RmlC-like cupins"/>
    <property type="match status" value="1"/>
</dbReference>
<keyword evidence="5 11" id="KW-0479">Metal-binding</keyword>
<keyword evidence="6 11" id="KW-0223">Dioxygenase</keyword>
<dbReference type="GO" id="GO:0005506">
    <property type="term" value="F:iron ion binding"/>
    <property type="evidence" value="ECO:0007669"/>
    <property type="project" value="UniProtKB-UniRule"/>
</dbReference>
<keyword evidence="13" id="KW-1185">Reference proteome</keyword>
<dbReference type="FunFam" id="2.60.120.10:FF:000099">
    <property type="entry name" value="1,2-dihydroxy-3-keto-5-methylthiopentene dioxygenase"/>
    <property type="match status" value="1"/>
</dbReference>
<feature type="binding site" evidence="11">
    <location>
        <position position="125"/>
    </location>
    <ligand>
        <name>Ni(2+)</name>
        <dbReference type="ChEBI" id="CHEBI:49786"/>
        <note>for nickel-dependent acireductone dioxygenase activity</note>
    </ligand>
</feature>
<evidence type="ECO:0000256" key="5">
    <source>
        <dbReference type="ARBA" id="ARBA00022723"/>
    </source>
</evidence>
<dbReference type="GO" id="GO:0005737">
    <property type="term" value="C:cytoplasm"/>
    <property type="evidence" value="ECO:0007669"/>
    <property type="project" value="UniProtKB-SubCell"/>
</dbReference>
<dbReference type="Pfam" id="PF03079">
    <property type="entry name" value="ARD"/>
    <property type="match status" value="1"/>
</dbReference>
<dbReference type="InterPro" id="IPR011051">
    <property type="entry name" value="RmlC_Cupin_sf"/>
</dbReference>
<dbReference type="EMBL" id="KV454478">
    <property type="protein sequence ID" value="ODV61836.1"/>
    <property type="molecule type" value="Genomic_DNA"/>
</dbReference>
<feature type="binding site" evidence="11">
    <location>
        <position position="80"/>
    </location>
    <ligand>
        <name>Fe(2+)</name>
        <dbReference type="ChEBI" id="CHEBI:29033"/>
        <note>for iron-dependent acireductone dioxygenase activity</note>
    </ligand>
</feature>
<evidence type="ECO:0000256" key="3">
    <source>
        <dbReference type="ARBA" id="ARBA00022596"/>
    </source>
</evidence>
<comment type="similarity">
    <text evidence="11">Belongs to the acireductone dioxygenase (ARD) family.</text>
</comment>
<dbReference type="HAMAP" id="MF_03154">
    <property type="entry name" value="Salvage_MtnD_euk"/>
    <property type="match status" value="1"/>
</dbReference>
<name>A0A1D2VJP2_9ASCO</name>
<dbReference type="InterPro" id="IPR004313">
    <property type="entry name" value="ARD"/>
</dbReference>
<comment type="catalytic activity">
    <reaction evidence="1 11">
        <text>1,2-dihydroxy-5-(methylsulfanyl)pent-1-en-3-one + O2 = 4-methylsulfanyl-2-oxobutanoate + formate + 2 H(+)</text>
        <dbReference type="Rhea" id="RHEA:24504"/>
        <dbReference type="ChEBI" id="CHEBI:15378"/>
        <dbReference type="ChEBI" id="CHEBI:15379"/>
        <dbReference type="ChEBI" id="CHEBI:15740"/>
        <dbReference type="ChEBI" id="CHEBI:16723"/>
        <dbReference type="ChEBI" id="CHEBI:49252"/>
        <dbReference type="EC" id="1.13.11.54"/>
    </reaction>
</comment>
<comment type="function">
    <text evidence="11">Catalyzes 2 different reactions between oxygen and the acireductone 1,2-dihydroxy-3-keto-5-methylthiopentene (DHK-MTPene) depending upon the metal bound in the active site. Fe-containing acireductone dioxygenase (Fe-ARD) produces formate and 2-keto-4-methylthiobutyrate (KMTB), the alpha-ketoacid precursor of methionine in the methionine recycle pathway. Ni-containing acireductone dioxygenase (Ni-ARD) produces methylthiopropionate, carbon monoxide and formate, and does not lie on the methionine recycle pathway.</text>
</comment>
<dbReference type="EC" id="1.13.11.54" evidence="11"/>
<evidence type="ECO:0000256" key="8">
    <source>
        <dbReference type="ARBA" id="ARBA00023004"/>
    </source>
</evidence>
<dbReference type="GO" id="GO:0016151">
    <property type="term" value="F:nickel cation binding"/>
    <property type="evidence" value="ECO:0007669"/>
    <property type="project" value="UniProtKB-UniRule"/>
</dbReference>
<sequence length="174" mass="20680">MKAYIYDEEDLSDYQNNHDSGIAVSEKNLNDLGVLYFNYSDLKDVDSLAKERNYRNRDQIVLNPQTENLKQKLDMFIKEHIHEDEEIRYIIDGSGFFDVRSADEKWIRCKVEKNDLLILPSGIFHRFTLDSTNYVKALRLFQDEPKWVALNRPVDLSNQYRKQYEQKYLSSITV</sequence>
<evidence type="ECO:0000256" key="10">
    <source>
        <dbReference type="ARBA" id="ARBA00023242"/>
    </source>
</evidence>
<keyword evidence="8 11" id="KW-0408">Iron</keyword>
<dbReference type="UniPathway" id="UPA00904">
    <property type="reaction ID" value="UER00878"/>
</dbReference>
<evidence type="ECO:0000256" key="4">
    <source>
        <dbReference type="ARBA" id="ARBA00022605"/>
    </source>
</evidence>
<evidence type="ECO:0000256" key="11">
    <source>
        <dbReference type="HAMAP-Rule" id="MF_03154"/>
    </source>
</evidence>
<comment type="subcellular location">
    <subcellularLocation>
        <location evidence="11">Cytoplasm</location>
    </subcellularLocation>
    <subcellularLocation>
        <location evidence="11">Nucleus</location>
    </subcellularLocation>
</comment>
<comment type="pathway">
    <text evidence="11">Amino-acid biosynthesis; L-methionine biosynthesis via salvage pathway; L-methionine from S-methyl-5-thio-alpha-D-ribose 1-phosphate: step 5/6.</text>
</comment>
<dbReference type="RefSeq" id="XP_020048143.1">
    <property type="nucleotide sequence ID" value="XM_020192931.1"/>
</dbReference>
<organism evidence="12 13">
    <name type="scientific">Ascoidea rubescens DSM 1968</name>
    <dbReference type="NCBI Taxonomy" id="1344418"/>
    <lineage>
        <taxon>Eukaryota</taxon>
        <taxon>Fungi</taxon>
        <taxon>Dikarya</taxon>
        <taxon>Ascomycota</taxon>
        <taxon>Saccharomycotina</taxon>
        <taxon>Saccharomycetes</taxon>
        <taxon>Ascoideaceae</taxon>
        <taxon>Ascoidea</taxon>
    </lineage>
</organism>
<dbReference type="GO" id="GO:0010309">
    <property type="term" value="F:acireductone dioxygenase [iron(II)-requiring] activity"/>
    <property type="evidence" value="ECO:0007669"/>
    <property type="project" value="UniProtKB-UniRule"/>
</dbReference>
<evidence type="ECO:0000256" key="6">
    <source>
        <dbReference type="ARBA" id="ARBA00022964"/>
    </source>
</evidence>
<dbReference type="PANTHER" id="PTHR23418">
    <property type="entry name" value="ACIREDUCTONE DIOXYGENASE"/>
    <property type="match status" value="1"/>
</dbReference>
<evidence type="ECO:0000256" key="1">
    <source>
        <dbReference type="ARBA" id="ARBA00000428"/>
    </source>
</evidence>
<accession>A0A1D2VJP2</accession>
<dbReference type="GO" id="GO:0005634">
    <property type="term" value="C:nucleus"/>
    <property type="evidence" value="ECO:0007669"/>
    <property type="project" value="UniProtKB-SubCell"/>
</dbReference>
<feature type="binding site" evidence="11">
    <location>
        <position position="86"/>
    </location>
    <ligand>
        <name>Fe(2+)</name>
        <dbReference type="ChEBI" id="CHEBI:29033"/>
        <note>for iron-dependent acireductone dioxygenase activity</note>
    </ligand>
</feature>
<dbReference type="FunCoup" id="A0A1D2VJP2">
    <property type="interactions" value="266"/>
</dbReference>
<comment type="catalytic activity">
    <reaction evidence="11">
        <text>1,2-dihydroxy-5-(methylsulfanyl)pent-1-en-3-one + O2 = 3-(methylsulfanyl)propanoate + CO + formate + 2 H(+)</text>
        <dbReference type="Rhea" id="RHEA:14161"/>
        <dbReference type="ChEBI" id="CHEBI:15378"/>
        <dbReference type="ChEBI" id="CHEBI:15379"/>
        <dbReference type="ChEBI" id="CHEBI:15740"/>
        <dbReference type="ChEBI" id="CHEBI:17245"/>
        <dbReference type="ChEBI" id="CHEBI:49016"/>
        <dbReference type="ChEBI" id="CHEBI:49252"/>
        <dbReference type="EC" id="1.13.11.53"/>
    </reaction>
</comment>
<dbReference type="CDD" id="cd02232">
    <property type="entry name" value="cupin_ARD"/>
    <property type="match status" value="1"/>
</dbReference>
<dbReference type="PANTHER" id="PTHR23418:SF0">
    <property type="entry name" value="ACIREDUCTONE DIOXYGENASE"/>
    <property type="match status" value="1"/>
</dbReference>
<feature type="binding site" evidence="11">
    <location>
        <position position="125"/>
    </location>
    <ligand>
        <name>Fe(2+)</name>
        <dbReference type="ChEBI" id="CHEBI:29033"/>
        <note>for iron-dependent acireductone dioxygenase activity</note>
    </ligand>
</feature>
<keyword evidence="7 11" id="KW-0560">Oxidoreductase</keyword>
<dbReference type="InterPro" id="IPR027496">
    <property type="entry name" value="ARD_euk"/>
</dbReference>
<evidence type="ECO:0000256" key="7">
    <source>
        <dbReference type="ARBA" id="ARBA00023002"/>
    </source>
</evidence>
<keyword evidence="4 11" id="KW-0028">Amino-acid biosynthesis</keyword>
<dbReference type="InParanoid" id="A0A1D2VJP2"/>
<reference evidence="13" key="1">
    <citation type="submission" date="2016-05" db="EMBL/GenBank/DDBJ databases">
        <title>Comparative genomics of biotechnologically important yeasts.</title>
        <authorList>
            <consortium name="DOE Joint Genome Institute"/>
            <person name="Riley R."/>
            <person name="Haridas S."/>
            <person name="Wolfe K.H."/>
            <person name="Lopes M.R."/>
            <person name="Hittinger C.T."/>
            <person name="Goker M."/>
            <person name="Salamov A."/>
            <person name="Wisecaver J."/>
            <person name="Long T.M."/>
            <person name="Aerts A.L."/>
            <person name="Barry K."/>
            <person name="Choi C."/>
            <person name="Clum A."/>
            <person name="Coughlan A.Y."/>
            <person name="Deshpande S."/>
            <person name="Douglass A.P."/>
            <person name="Hanson S.J."/>
            <person name="Klenk H.-P."/>
            <person name="Labutti K."/>
            <person name="Lapidus A."/>
            <person name="Lindquist E."/>
            <person name="Lipzen A."/>
            <person name="Meier-Kolthoff J.P."/>
            <person name="Ohm R.A."/>
            <person name="Otillar R.P."/>
            <person name="Pangilinan J."/>
            <person name="Peng Y."/>
            <person name="Rokas A."/>
            <person name="Rosa C.A."/>
            <person name="Scheuner C."/>
            <person name="Sibirny A.A."/>
            <person name="Slot J.C."/>
            <person name="Stielow J.B."/>
            <person name="Sun H."/>
            <person name="Kurtzman C.P."/>
            <person name="Blackwell M."/>
            <person name="Grigoriev I.V."/>
            <person name="Jeffries T.W."/>
        </authorList>
    </citation>
    <scope>NUCLEOTIDE SEQUENCE [LARGE SCALE GENOMIC DNA]</scope>
    <source>
        <strain evidence="13">DSM 1968</strain>
    </source>
</reference>
<keyword evidence="9 11" id="KW-0486">Methionine biosynthesis</keyword>